<gene>
    <name evidence="1" type="ORF">GKO46_12110</name>
    <name evidence="2" type="ORF">GKO48_09420</name>
</gene>
<dbReference type="AlphaFoldDB" id="A0AAJ5ZJC9"/>
<reference evidence="3" key="3">
    <citation type="submission" date="2023-06" db="EMBL/GenBank/DDBJ databases">
        <title>Pangenomics reveal diversification of enzyme families and niche specialization in globally abundant SAR202 bacteria.</title>
        <authorList>
            <person name="Saw J.H.W."/>
        </authorList>
    </citation>
    <scope>NUCLEOTIDE SEQUENCE [LARGE SCALE GENOMIC DNA]</scope>
    <source>
        <strain evidence="3">JH1073</strain>
    </source>
</reference>
<protein>
    <submittedName>
        <fullName evidence="2">Uncharacterized protein</fullName>
    </submittedName>
</protein>
<evidence type="ECO:0000313" key="1">
    <source>
        <dbReference type="EMBL" id="MDG0867813.1"/>
    </source>
</evidence>
<accession>A0AAJ5ZJC9</accession>
<dbReference type="Proteomes" id="UP001219901">
    <property type="component" value="Chromosome"/>
</dbReference>
<dbReference type="EMBL" id="WMBE01000003">
    <property type="protein sequence ID" value="MDG0867813.1"/>
    <property type="molecule type" value="Genomic_DNA"/>
</dbReference>
<organism evidence="2 3">
    <name type="scientific">Candidatus Lucifugimonas marina</name>
    <dbReference type="NCBI Taxonomy" id="3038979"/>
    <lineage>
        <taxon>Bacteria</taxon>
        <taxon>Bacillati</taxon>
        <taxon>Chloroflexota</taxon>
        <taxon>Dehalococcoidia</taxon>
        <taxon>SAR202 cluster</taxon>
        <taxon>Candidatus Lucifugimonadales</taxon>
        <taxon>Candidatus Lucifugimonadaceae</taxon>
        <taxon>Candidatus Lucifugimonas</taxon>
    </lineage>
</organism>
<dbReference type="EMBL" id="CP046147">
    <property type="protein sequence ID" value="WFG39826.1"/>
    <property type="molecule type" value="Genomic_DNA"/>
</dbReference>
<evidence type="ECO:0000313" key="2">
    <source>
        <dbReference type="EMBL" id="WFG39826.1"/>
    </source>
</evidence>
<reference evidence="3 4" key="1">
    <citation type="submission" date="2019-11" db="EMBL/GenBank/DDBJ databases">
        <authorList>
            <person name="Cho J.-C."/>
        </authorList>
    </citation>
    <scope>NUCLEOTIDE SEQUENCE [LARGE SCALE GENOMIC DNA]</scope>
    <source>
        <strain evidence="2 3">JH1073</strain>
        <strain evidence="1 4">JH702</strain>
    </source>
</reference>
<reference evidence="2" key="2">
    <citation type="journal article" date="2023" name="Nat. Commun.">
        <title>Cultivation of marine bacteria of the SAR202 clade.</title>
        <authorList>
            <person name="Lim Y."/>
            <person name="Seo J.H."/>
            <person name="Giovannoni S.J."/>
            <person name="Kang I."/>
            <person name="Cho J.C."/>
        </authorList>
    </citation>
    <scope>NUCLEOTIDE SEQUENCE</scope>
    <source>
        <strain evidence="2">JH1073</strain>
    </source>
</reference>
<dbReference type="RefSeq" id="WP_342826526.1">
    <property type="nucleotide sequence ID" value="NZ_CP046146.1"/>
</dbReference>
<proteinExistence type="predicted"/>
<sequence length="49" mass="5382">MIVFKSCVRCMGDVHVKSDQFGEYLDCLQCGATTDVPARIEFGARAEIA</sequence>
<keyword evidence="3" id="KW-1185">Reference proteome</keyword>
<evidence type="ECO:0000313" key="4">
    <source>
        <dbReference type="Proteomes" id="UP001321249"/>
    </source>
</evidence>
<name>A0AAJ5ZJC9_9CHLR</name>
<evidence type="ECO:0000313" key="3">
    <source>
        <dbReference type="Proteomes" id="UP001219901"/>
    </source>
</evidence>
<dbReference type="Proteomes" id="UP001321249">
    <property type="component" value="Unassembled WGS sequence"/>
</dbReference>